<feature type="DNA-binding region" description="H-T-H motif" evidence="4">
    <location>
        <begin position="33"/>
        <end position="52"/>
    </location>
</feature>
<evidence type="ECO:0000256" key="4">
    <source>
        <dbReference type="PROSITE-ProRule" id="PRU00335"/>
    </source>
</evidence>
<comment type="caution">
    <text evidence="6">The sequence shown here is derived from an EMBL/GenBank/DDBJ whole genome shotgun (WGS) entry which is preliminary data.</text>
</comment>
<evidence type="ECO:0000256" key="1">
    <source>
        <dbReference type="ARBA" id="ARBA00023015"/>
    </source>
</evidence>
<dbReference type="InterPro" id="IPR009057">
    <property type="entry name" value="Homeodomain-like_sf"/>
</dbReference>
<accession>A0A4Y9ER49</accession>
<dbReference type="EMBL" id="SIHO01000001">
    <property type="protein sequence ID" value="TFU05683.1"/>
    <property type="molecule type" value="Genomic_DNA"/>
</dbReference>
<dbReference type="AlphaFoldDB" id="A0A4Y9ER49"/>
<dbReference type="GO" id="GO:0000976">
    <property type="term" value="F:transcription cis-regulatory region binding"/>
    <property type="evidence" value="ECO:0007669"/>
    <property type="project" value="TreeGrafter"/>
</dbReference>
<evidence type="ECO:0000313" key="7">
    <source>
        <dbReference type="Proteomes" id="UP000297737"/>
    </source>
</evidence>
<reference evidence="6 7" key="1">
    <citation type="submission" date="2019-02" db="EMBL/GenBank/DDBJ databases">
        <title>Polymorphobacter sp. isolated from the lake at the Tibet of China.</title>
        <authorList>
            <person name="Li A."/>
        </authorList>
    </citation>
    <scope>NUCLEOTIDE SEQUENCE [LARGE SCALE GENOMIC DNA]</scope>
    <source>
        <strain evidence="6 7">DJ1R-1</strain>
    </source>
</reference>
<dbReference type="Pfam" id="PF00440">
    <property type="entry name" value="TetR_N"/>
    <property type="match status" value="1"/>
</dbReference>
<gene>
    <name evidence="6" type="ORF">EUV02_01225</name>
</gene>
<dbReference type="PANTHER" id="PTHR30055">
    <property type="entry name" value="HTH-TYPE TRANSCRIPTIONAL REGULATOR RUTR"/>
    <property type="match status" value="1"/>
</dbReference>
<dbReference type="Gene3D" id="1.10.357.10">
    <property type="entry name" value="Tetracycline Repressor, domain 2"/>
    <property type="match status" value="1"/>
</dbReference>
<feature type="domain" description="HTH tetR-type" evidence="5">
    <location>
        <begin position="10"/>
        <end position="70"/>
    </location>
</feature>
<dbReference type="GO" id="GO:0003700">
    <property type="term" value="F:DNA-binding transcription factor activity"/>
    <property type="evidence" value="ECO:0007669"/>
    <property type="project" value="TreeGrafter"/>
</dbReference>
<proteinExistence type="predicted"/>
<dbReference type="OrthoDB" id="3218408at2"/>
<evidence type="ECO:0000313" key="6">
    <source>
        <dbReference type="EMBL" id="TFU05683.1"/>
    </source>
</evidence>
<dbReference type="InterPro" id="IPR001647">
    <property type="entry name" value="HTH_TetR"/>
</dbReference>
<protein>
    <submittedName>
        <fullName evidence="6">TetR/AcrR family transcriptional regulator</fullName>
    </submittedName>
</protein>
<organism evidence="6 7">
    <name type="scientific">Glacieibacterium arshaanense</name>
    <dbReference type="NCBI Taxonomy" id="2511025"/>
    <lineage>
        <taxon>Bacteria</taxon>
        <taxon>Pseudomonadati</taxon>
        <taxon>Pseudomonadota</taxon>
        <taxon>Alphaproteobacteria</taxon>
        <taxon>Sphingomonadales</taxon>
        <taxon>Sphingosinicellaceae</taxon>
        <taxon>Glacieibacterium</taxon>
    </lineage>
</organism>
<dbReference type="PRINTS" id="PR00455">
    <property type="entry name" value="HTHTETR"/>
</dbReference>
<keyword evidence="2 4" id="KW-0238">DNA-binding</keyword>
<dbReference type="InterPro" id="IPR050109">
    <property type="entry name" value="HTH-type_TetR-like_transc_reg"/>
</dbReference>
<name>A0A4Y9ER49_9SPHN</name>
<dbReference type="Proteomes" id="UP000297737">
    <property type="component" value="Unassembled WGS sequence"/>
</dbReference>
<evidence type="ECO:0000256" key="3">
    <source>
        <dbReference type="ARBA" id="ARBA00023163"/>
    </source>
</evidence>
<dbReference type="SUPFAM" id="SSF46689">
    <property type="entry name" value="Homeodomain-like"/>
    <property type="match status" value="1"/>
</dbReference>
<keyword evidence="3" id="KW-0804">Transcription</keyword>
<keyword evidence="7" id="KW-1185">Reference proteome</keyword>
<dbReference type="PANTHER" id="PTHR30055:SF234">
    <property type="entry name" value="HTH-TYPE TRANSCRIPTIONAL REGULATOR BETI"/>
    <property type="match status" value="1"/>
</dbReference>
<evidence type="ECO:0000256" key="2">
    <source>
        <dbReference type="ARBA" id="ARBA00023125"/>
    </source>
</evidence>
<evidence type="ECO:0000259" key="5">
    <source>
        <dbReference type="PROSITE" id="PS50977"/>
    </source>
</evidence>
<keyword evidence="1" id="KW-0805">Transcription regulation</keyword>
<dbReference type="RefSeq" id="WP_135244408.1">
    <property type="nucleotide sequence ID" value="NZ_SIHO01000001.1"/>
</dbReference>
<sequence>MPSTPAPRRNRTREALLAAGAALLAERPIDALAVDDIVNAAGVAKGSFYNHFADKAALAAAVGDRVRADIETRVDAANAGVTDPALRLVRGICVYVDFALGDAARARIMARGLRAAAAMPGESATDLHAGLRADIALGLTAGRFALPTSDVGTLFVAGVGEAALAAVLAPTTTPQFAILLAQQLCALVLKAFGLPQDEADRIAAQAAHEVIRQPS</sequence>
<dbReference type="PROSITE" id="PS50977">
    <property type="entry name" value="HTH_TETR_2"/>
    <property type="match status" value="1"/>
</dbReference>